<dbReference type="Pfam" id="PF13561">
    <property type="entry name" value="adh_short_C2"/>
    <property type="match status" value="1"/>
</dbReference>
<dbReference type="InterPro" id="IPR020904">
    <property type="entry name" value="Sc_DH/Rdtase_CS"/>
</dbReference>
<evidence type="ECO:0000313" key="3">
    <source>
        <dbReference type="EMBL" id="OSC33387.1"/>
    </source>
</evidence>
<dbReference type="InterPro" id="IPR002347">
    <property type="entry name" value="SDR_fam"/>
</dbReference>
<gene>
    <name evidence="3" type="ORF">B8W67_10955</name>
</gene>
<dbReference type="NCBIfam" id="NF005559">
    <property type="entry name" value="PRK07231.1"/>
    <property type="match status" value="1"/>
</dbReference>
<dbReference type="PANTHER" id="PTHR42760">
    <property type="entry name" value="SHORT-CHAIN DEHYDROGENASES/REDUCTASES FAMILY MEMBER"/>
    <property type="match status" value="1"/>
</dbReference>
<dbReference type="AlphaFoldDB" id="A0AA91PE43"/>
<evidence type="ECO:0000256" key="1">
    <source>
        <dbReference type="ARBA" id="ARBA00006484"/>
    </source>
</evidence>
<comment type="caution">
    <text evidence="3">The sequence shown here is derived from an EMBL/GenBank/DDBJ whole genome shotgun (WGS) entry which is preliminary data.</text>
</comment>
<sequence>MGRVAGRVAGKVALISGGGRGMGAAHARALIAEGAKVVIGDVVDDEGAKLIDLLGEQFGEQFGEVADFARFTHLDVTDPDGWQAAVALAVEAFGKLDVLVNNAGIANINALAQFELAAWRAIIDVNLTGTFLGMQAAVEPMIAAGGGSIINISSVEGMRGSPGLYGYVASKFGVRGLAKAAAVELAPHNIRVNTVLPGLVRTRMAMAIPDDSLQIPLGRAAKSPEVAACVLYLASDESSYSTGADFVVDGGLTAGIPHNNP</sequence>
<organism evidence="3 4">
    <name type="scientific">Mycolicibacillus koreensis</name>
    <dbReference type="NCBI Taxonomy" id="1069220"/>
    <lineage>
        <taxon>Bacteria</taxon>
        <taxon>Bacillati</taxon>
        <taxon>Actinomycetota</taxon>
        <taxon>Actinomycetes</taxon>
        <taxon>Mycobacteriales</taxon>
        <taxon>Mycobacteriaceae</taxon>
        <taxon>Mycolicibacillus</taxon>
    </lineage>
</organism>
<dbReference type="PANTHER" id="PTHR42760:SF133">
    <property type="entry name" value="3-OXOACYL-[ACYL-CARRIER-PROTEIN] REDUCTASE"/>
    <property type="match status" value="1"/>
</dbReference>
<comment type="similarity">
    <text evidence="1">Belongs to the short-chain dehydrogenases/reductases (SDR) family.</text>
</comment>
<keyword evidence="4" id="KW-1185">Reference proteome</keyword>
<proteinExistence type="inferred from homology"/>
<evidence type="ECO:0000313" key="4">
    <source>
        <dbReference type="Proteomes" id="UP000193577"/>
    </source>
</evidence>
<accession>A0AA91PE43</accession>
<dbReference type="InterPro" id="IPR036291">
    <property type="entry name" value="NAD(P)-bd_dom_sf"/>
</dbReference>
<dbReference type="GO" id="GO:0016616">
    <property type="term" value="F:oxidoreductase activity, acting on the CH-OH group of donors, NAD or NADP as acceptor"/>
    <property type="evidence" value="ECO:0007669"/>
    <property type="project" value="TreeGrafter"/>
</dbReference>
<evidence type="ECO:0000256" key="2">
    <source>
        <dbReference type="ARBA" id="ARBA00023002"/>
    </source>
</evidence>
<reference evidence="3 4" key="1">
    <citation type="submission" date="2017-04" db="EMBL/GenBank/DDBJ databases">
        <title>The new phylogeny of genus Mycobacterium.</title>
        <authorList>
            <person name="Tortoli E."/>
            <person name="Trovato A."/>
            <person name="Cirillo D.M."/>
        </authorList>
    </citation>
    <scope>NUCLEOTIDE SEQUENCE [LARGE SCALE GENOMIC DNA]</scope>
    <source>
        <strain evidence="3 4">KCTC 19819</strain>
    </source>
</reference>
<dbReference type="FunFam" id="3.40.50.720:FF:000084">
    <property type="entry name" value="Short-chain dehydrogenase reductase"/>
    <property type="match status" value="1"/>
</dbReference>
<dbReference type="SUPFAM" id="SSF51735">
    <property type="entry name" value="NAD(P)-binding Rossmann-fold domains"/>
    <property type="match status" value="1"/>
</dbReference>
<dbReference type="RefSeq" id="WP_069393612.1">
    <property type="nucleotide sequence ID" value="NZ_AP022594.1"/>
</dbReference>
<dbReference type="PROSITE" id="PS00061">
    <property type="entry name" value="ADH_SHORT"/>
    <property type="match status" value="1"/>
</dbReference>
<keyword evidence="2" id="KW-0560">Oxidoreductase</keyword>
<dbReference type="Proteomes" id="UP000193577">
    <property type="component" value="Unassembled WGS sequence"/>
</dbReference>
<dbReference type="PRINTS" id="PR00080">
    <property type="entry name" value="SDRFAMILY"/>
</dbReference>
<dbReference type="EMBL" id="NCXO01000022">
    <property type="protein sequence ID" value="OSC33387.1"/>
    <property type="molecule type" value="Genomic_DNA"/>
</dbReference>
<name>A0AA91PE43_9MYCO</name>
<protein>
    <submittedName>
        <fullName evidence="3">3-alpha-hydroxysteroid dehydrogenase</fullName>
    </submittedName>
</protein>
<dbReference type="Gene3D" id="3.40.50.720">
    <property type="entry name" value="NAD(P)-binding Rossmann-like Domain"/>
    <property type="match status" value="1"/>
</dbReference>
<dbReference type="PRINTS" id="PR00081">
    <property type="entry name" value="GDHRDH"/>
</dbReference>